<dbReference type="GeneID" id="3500522"/>
<reference evidence="1 2" key="1">
    <citation type="journal article" date="2005" name="Science">
        <title>Genome sequence of Theileria parva, a bovine pathogen that transforms lymphocytes.</title>
        <authorList>
            <person name="Gardner M.J."/>
            <person name="Bishop R."/>
            <person name="Shah T."/>
            <person name="de Villiers E.P."/>
            <person name="Carlton J.M."/>
            <person name="Hall N."/>
            <person name="Ren Q."/>
            <person name="Paulsen I.T."/>
            <person name="Pain A."/>
            <person name="Berriman M."/>
            <person name="Wilson R.J.M."/>
            <person name="Sato S."/>
            <person name="Ralph S.A."/>
            <person name="Mann D.J."/>
            <person name="Xiong Z."/>
            <person name="Shallom S.J."/>
            <person name="Weidman J."/>
            <person name="Jiang L."/>
            <person name="Lynn J."/>
            <person name="Weaver B."/>
            <person name="Shoaibi A."/>
            <person name="Domingo A.R."/>
            <person name="Wasawo D."/>
            <person name="Crabtree J."/>
            <person name="Wortman J.R."/>
            <person name="Haas B."/>
            <person name="Angiuoli S.V."/>
            <person name="Creasy T.H."/>
            <person name="Lu C."/>
            <person name="Suh B."/>
            <person name="Silva J.C."/>
            <person name="Utterback T.R."/>
            <person name="Feldblyum T.V."/>
            <person name="Pertea M."/>
            <person name="Allen J."/>
            <person name="Nierman W.C."/>
            <person name="Taracha E.L.N."/>
            <person name="Salzberg S.L."/>
            <person name="White O.R."/>
            <person name="Fitzhugh H.A."/>
            <person name="Morzaria S."/>
            <person name="Venter J.C."/>
            <person name="Fraser C.M."/>
            <person name="Nene V."/>
        </authorList>
    </citation>
    <scope>NUCLEOTIDE SEQUENCE [LARGE SCALE GENOMIC DNA]</scope>
    <source>
        <strain evidence="1 2">Muguga</strain>
    </source>
</reference>
<comment type="caution">
    <text evidence="1">The sequence shown here is derived from an EMBL/GenBank/DDBJ whole genome shotgun (WGS) entry which is preliminary data.</text>
</comment>
<organism evidence="1 2">
    <name type="scientific">Theileria parva</name>
    <name type="common">East coast fever infection agent</name>
    <dbReference type="NCBI Taxonomy" id="5875"/>
    <lineage>
        <taxon>Eukaryota</taxon>
        <taxon>Sar</taxon>
        <taxon>Alveolata</taxon>
        <taxon>Apicomplexa</taxon>
        <taxon>Aconoidasida</taxon>
        <taxon>Piroplasmida</taxon>
        <taxon>Theileriidae</taxon>
        <taxon>Theileria</taxon>
    </lineage>
</organism>
<keyword evidence="2" id="KW-1185">Reference proteome</keyword>
<gene>
    <name evidence="1" type="ordered locus">TP04_0754</name>
</gene>
<dbReference type="STRING" id="5875.Q4N1I5"/>
<evidence type="ECO:0000313" key="2">
    <source>
        <dbReference type="Proteomes" id="UP000001949"/>
    </source>
</evidence>
<dbReference type="InParanoid" id="Q4N1I5"/>
<dbReference type="Proteomes" id="UP000001949">
    <property type="component" value="Unassembled WGS sequence"/>
</dbReference>
<dbReference type="EMBL" id="AAGK01000004">
    <property type="protein sequence ID" value="EAN32107.1"/>
    <property type="molecule type" value="Genomic_DNA"/>
</dbReference>
<proteinExistence type="predicted"/>
<evidence type="ECO:0000313" key="1">
    <source>
        <dbReference type="EMBL" id="EAN32107.1"/>
    </source>
</evidence>
<dbReference type="VEuPathDB" id="PiroplasmaDB:TpMuguga_04g00754"/>
<sequence>MESGLIIGKSKESRKVLDPNPNKIVENKINKLISINSQHFTAFNGKLEEILTLDYGKLLPNELLKIFEILSKNLYYNEKIYSLVFKAVLDKVVYFNTDELISLLTHINRISAFYSSNDSINSTSDGTELVLNSPTHSKLDVQKVIKRVLEVLENKLKYKKDDYLGLNILSIINKLSHFNCWNLSTYLSTSVLNNILLNTDNTINVAECVNIILDNCSLRIIDIICSNPQLGCGDNNSNLELFNNKNLLLSYYSAGDFSILPLLTNIVNNDHVSDISSSVSPLDFGTLSSTINRVHNILLKSEEQLYNIESNCLNSLVEVCFKLFYCTKFINLSQQEVIYVNIFNRVEKYCYNQFHY</sequence>
<dbReference type="KEGG" id="tpv:TP04_0754"/>
<name>Q4N1I5_THEPA</name>
<dbReference type="AlphaFoldDB" id="Q4N1I5"/>
<accession>Q4N1I5</accession>
<protein>
    <submittedName>
        <fullName evidence="1">Uncharacterized protein</fullName>
    </submittedName>
</protein>